<name>A0A4Q9KB54_9ACTN</name>
<dbReference type="InterPro" id="IPR007511">
    <property type="entry name" value="DUF501"/>
</dbReference>
<dbReference type="Pfam" id="PF04417">
    <property type="entry name" value="DUF501"/>
    <property type="match status" value="1"/>
</dbReference>
<comment type="caution">
    <text evidence="1">The sequence shown here is derived from an EMBL/GenBank/DDBJ whole genome shotgun (WGS) entry which is preliminary data.</text>
</comment>
<gene>
    <name evidence="1" type="ORF">ET989_13200</name>
</gene>
<dbReference type="PANTHER" id="PTHR37163">
    <property type="entry name" value="CONSERVED PROTEIN"/>
    <property type="match status" value="1"/>
</dbReference>
<keyword evidence="2" id="KW-1185">Reference proteome</keyword>
<sequence>MPALEPASDADVAALAAQLGREPRGIAGIAWRCPCGKPGVVATEPRLPDGTPFPTTYYLTCPRATSACSTLEASGLMAEMTERLGTDEALAAGYRAAHDAYLADRSALGDVPEIDGISAGGMPTRVKCLHVLAGHALAAGPGVNPLGDETVEALGAFWERPCLEDRA</sequence>
<dbReference type="Proteomes" id="UP000292373">
    <property type="component" value="Unassembled WGS sequence"/>
</dbReference>
<protein>
    <submittedName>
        <fullName evidence="1">DUF501 domain-containing protein</fullName>
    </submittedName>
</protein>
<dbReference type="PANTHER" id="PTHR37163:SF1">
    <property type="entry name" value="DUF501 DOMAIN-CONTAINING PROTEIN"/>
    <property type="match status" value="1"/>
</dbReference>
<evidence type="ECO:0000313" key="1">
    <source>
        <dbReference type="EMBL" id="TBT82911.1"/>
    </source>
</evidence>
<dbReference type="EMBL" id="SDMQ01000016">
    <property type="protein sequence ID" value="TBT82911.1"/>
    <property type="molecule type" value="Genomic_DNA"/>
</dbReference>
<evidence type="ECO:0000313" key="2">
    <source>
        <dbReference type="Proteomes" id="UP000292373"/>
    </source>
</evidence>
<dbReference type="RefSeq" id="WP_131169751.1">
    <property type="nucleotide sequence ID" value="NZ_SDMQ01000016.1"/>
</dbReference>
<proteinExistence type="predicted"/>
<dbReference type="AlphaFoldDB" id="A0A4Q9KB54"/>
<accession>A0A4Q9KB54</accession>
<organism evidence="1 2">
    <name type="scientific">Propioniciclava sinopodophylli</name>
    <dbReference type="NCBI Taxonomy" id="1837344"/>
    <lineage>
        <taxon>Bacteria</taxon>
        <taxon>Bacillati</taxon>
        <taxon>Actinomycetota</taxon>
        <taxon>Actinomycetes</taxon>
        <taxon>Propionibacteriales</taxon>
        <taxon>Propionibacteriaceae</taxon>
        <taxon>Propioniciclava</taxon>
    </lineage>
</organism>
<dbReference type="OrthoDB" id="13546at2"/>
<reference evidence="1 2" key="1">
    <citation type="submission" date="2019-01" db="EMBL/GenBank/DDBJ databases">
        <title>Lactibacter flavus gen. nov., sp. nov., a novel bacterium of the family Propionibacteriaceae isolated from raw milk and dairy products.</title>
        <authorList>
            <person name="Huptas C."/>
            <person name="Wenning M."/>
            <person name="Breitenwieser F."/>
            <person name="Doll E."/>
            <person name="Von Neubeck M."/>
            <person name="Busse H.-J."/>
            <person name="Scherer S."/>
        </authorList>
    </citation>
    <scope>NUCLEOTIDE SEQUENCE [LARGE SCALE GENOMIC DNA]</scope>
    <source>
        <strain evidence="1 2">KCTC 33808</strain>
    </source>
</reference>